<evidence type="ECO:0000256" key="11">
    <source>
        <dbReference type="ARBA" id="ARBA00038053"/>
    </source>
</evidence>
<dbReference type="InterPro" id="IPR001182">
    <property type="entry name" value="FtsW/RodA"/>
</dbReference>
<evidence type="ECO:0000256" key="8">
    <source>
        <dbReference type="ARBA" id="ARBA00023136"/>
    </source>
</evidence>
<dbReference type="Proteomes" id="UP000034231">
    <property type="component" value="Unassembled WGS sequence"/>
</dbReference>
<evidence type="ECO:0000256" key="1">
    <source>
        <dbReference type="ARBA" id="ARBA00004141"/>
    </source>
</evidence>
<feature type="transmembrane region" description="Helical" evidence="16">
    <location>
        <begin position="31"/>
        <end position="50"/>
    </location>
</feature>
<dbReference type="GO" id="GO:0051301">
    <property type="term" value="P:cell division"/>
    <property type="evidence" value="ECO:0007669"/>
    <property type="project" value="InterPro"/>
</dbReference>
<evidence type="ECO:0000256" key="16">
    <source>
        <dbReference type="SAM" id="Phobius"/>
    </source>
</evidence>
<dbReference type="GO" id="GO:0008360">
    <property type="term" value="P:regulation of cell shape"/>
    <property type="evidence" value="ECO:0007669"/>
    <property type="project" value="UniProtKB-KW"/>
</dbReference>
<dbReference type="GO" id="GO:0005886">
    <property type="term" value="C:plasma membrane"/>
    <property type="evidence" value="ECO:0007669"/>
    <property type="project" value="TreeGrafter"/>
</dbReference>
<dbReference type="GO" id="GO:0008955">
    <property type="term" value="F:peptidoglycan glycosyltransferase activity"/>
    <property type="evidence" value="ECO:0007669"/>
    <property type="project" value="UniProtKB-EC"/>
</dbReference>
<dbReference type="PATRIC" id="fig|1618488.3.peg.876"/>
<protein>
    <recommendedName>
        <fullName evidence="12">Probable peptidoglycan glycosyltransferase FtsW</fullName>
        <ecNumber evidence="14">2.4.99.28</ecNumber>
    </recommendedName>
    <alternativeName>
        <fullName evidence="13">Cell division protein FtsW</fullName>
    </alternativeName>
    <alternativeName>
        <fullName evidence="10">Cell wall polymerase</fullName>
    </alternativeName>
    <alternativeName>
        <fullName evidence="9">Peptidoglycan polymerase</fullName>
    </alternativeName>
</protein>
<dbReference type="EC" id="2.4.99.28" evidence="14"/>
<dbReference type="EMBL" id="LBTX01000020">
    <property type="protein sequence ID" value="KKQ49055.1"/>
    <property type="molecule type" value="Genomic_DNA"/>
</dbReference>
<dbReference type="GO" id="GO:0015648">
    <property type="term" value="F:lipid-linked peptidoglycan transporter activity"/>
    <property type="evidence" value="ECO:0007669"/>
    <property type="project" value="TreeGrafter"/>
</dbReference>
<keyword evidence="6" id="KW-0573">Peptidoglycan synthesis</keyword>
<reference evidence="17 18" key="1">
    <citation type="journal article" date="2015" name="Nature">
        <title>rRNA introns, odd ribosomes, and small enigmatic genomes across a large radiation of phyla.</title>
        <authorList>
            <person name="Brown C.T."/>
            <person name="Hug L.A."/>
            <person name="Thomas B.C."/>
            <person name="Sharon I."/>
            <person name="Castelle C.J."/>
            <person name="Singh A."/>
            <person name="Wilkins M.J."/>
            <person name="Williams K.H."/>
            <person name="Banfield J.F."/>
        </authorList>
    </citation>
    <scope>NUCLEOTIDE SEQUENCE [LARGE SCALE GENOMIC DNA]</scope>
</reference>
<feature type="transmembrane region" description="Helical" evidence="16">
    <location>
        <begin position="132"/>
        <end position="149"/>
    </location>
</feature>
<keyword evidence="8 16" id="KW-0472">Membrane</keyword>
<keyword evidence="5" id="KW-0133">Cell shape</keyword>
<name>A0A0G0IDJ2_9BACT</name>
<feature type="transmembrane region" description="Helical" evidence="16">
    <location>
        <begin position="276"/>
        <end position="297"/>
    </location>
</feature>
<feature type="transmembrane region" description="Helical" evidence="16">
    <location>
        <begin position="155"/>
        <end position="175"/>
    </location>
</feature>
<keyword evidence="3" id="KW-0808">Transferase</keyword>
<evidence type="ECO:0000256" key="2">
    <source>
        <dbReference type="ARBA" id="ARBA00022676"/>
    </source>
</evidence>
<evidence type="ECO:0000256" key="7">
    <source>
        <dbReference type="ARBA" id="ARBA00022989"/>
    </source>
</evidence>
<feature type="transmembrane region" description="Helical" evidence="16">
    <location>
        <begin position="7"/>
        <end position="25"/>
    </location>
</feature>
<keyword evidence="4 16" id="KW-0812">Transmembrane</keyword>
<dbReference type="GO" id="GO:0009252">
    <property type="term" value="P:peptidoglycan biosynthetic process"/>
    <property type="evidence" value="ECO:0007669"/>
    <property type="project" value="UniProtKB-KW"/>
</dbReference>
<comment type="caution">
    <text evidence="17">The sequence shown here is derived from an EMBL/GenBank/DDBJ whole genome shotgun (WGS) entry which is preliminary data.</text>
</comment>
<accession>A0A0G0IDJ2</accession>
<dbReference type="PANTHER" id="PTHR30474:SF2">
    <property type="entry name" value="PEPTIDOGLYCAN GLYCOSYLTRANSFERASE FTSW-RELATED"/>
    <property type="match status" value="1"/>
</dbReference>
<comment type="similarity">
    <text evidence="11">Belongs to the SEDS family. FtsW subfamily.</text>
</comment>
<feature type="transmembrane region" description="Helical" evidence="16">
    <location>
        <begin position="101"/>
        <end position="120"/>
    </location>
</feature>
<keyword evidence="7 16" id="KW-1133">Transmembrane helix</keyword>
<organism evidence="17 18">
    <name type="scientific">Candidatus Shapirobacteria bacterium GW2011_GWE1_38_10</name>
    <dbReference type="NCBI Taxonomy" id="1618488"/>
    <lineage>
        <taxon>Bacteria</taxon>
        <taxon>Candidatus Shapironibacteriota</taxon>
    </lineage>
</organism>
<evidence type="ECO:0000256" key="9">
    <source>
        <dbReference type="ARBA" id="ARBA00032370"/>
    </source>
</evidence>
<evidence type="ECO:0000256" key="3">
    <source>
        <dbReference type="ARBA" id="ARBA00022679"/>
    </source>
</evidence>
<feature type="transmembrane region" description="Helical" evidence="16">
    <location>
        <begin position="62"/>
        <end position="81"/>
    </location>
</feature>
<keyword evidence="2" id="KW-0328">Glycosyltransferase</keyword>
<evidence type="ECO:0000256" key="12">
    <source>
        <dbReference type="ARBA" id="ARBA00041185"/>
    </source>
</evidence>
<evidence type="ECO:0000256" key="13">
    <source>
        <dbReference type="ARBA" id="ARBA00041418"/>
    </source>
</evidence>
<dbReference type="Pfam" id="PF01098">
    <property type="entry name" value="FTSW_RODA_SPOVE"/>
    <property type="match status" value="1"/>
</dbReference>
<evidence type="ECO:0000313" key="17">
    <source>
        <dbReference type="EMBL" id="KKQ49055.1"/>
    </source>
</evidence>
<sequence>MRKKIPIALIISLIVLSSLNLLMISSLAPSLFWKQLLAWIIGIGLFVFGMQINPKQTKAQGPLLLIISCIILLLPILAGNFTRGSRRWLYIGPMSLQPSEIVKGPLMLFLSTTSLPLLHLIPVGIIMLQPDLGSAITVFILIIPIILYSKKLFKLSLIAGAIFLLISPLSYKYILKDYQRQRIEHFLNPASDPLGQGYNLIQSQIAIGSGGLFGKGYRKGTQGQLLFLPEKHSDFIFASTTEELGLFAVLLIITSYFLIIKTLLVKAFQTTNNLPLFLFTLGIAIEIWVQAFINIGMNLGLLPVTGIPLPFMSVGGSSIMALLFSLGVISSA</sequence>
<dbReference type="AlphaFoldDB" id="A0A0G0IDJ2"/>
<comment type="subcellular location">
    <subcellularLocation>
        <location evidence="1">Membrane</location>
        <topology evidence="1">Multi-pass membrane protein</topology>
    </subcellularLocation>
</comment>
<gene>
    <name evidence="17" type="ORF">US68_C0020G0005</name>
</gene>
<evidence type="ECO:0000256" key="14">
    <source>
        <dbReference type="ARBA" id="ARBA00044770"/>
    </source>
</evidence>
<evidence type="ECO:0000256" key="6">
    <source>
        <dbReference type="ARBA" id="ARBA00022984"/>
    </source>
</evidence>
<feature type="transmembrane region" description="Helical" evidence="16">
    <location>
        <begin position="244"/>
        <end position="264"/>
    </location>
</feature>
<dbReference type="GO" id="GO:0032153">
    <property type="term" value="C:cell division site"/>
    <property type="evidence" value="ECO:0007669"/>
    <property type="project" value="TreeGrafter"/>
</dbReference>
<evidence type="ECO:0000313" key="18">
    <source>
        <dbReference type="Proteomes" id="UP000034231"/>
    </source>
</evidence>
<proteinExistence type="inferred from homology"/>
<comment type="catalytic activity">
    <reaction evidence="15">
        <text>[GlcNAc-(1-&gt;4)-Mur2Ac(oyl-L-Ala-gamma-D-Glu-L-Lys-D-Ala-D-Ala)](n)-di-trans,octa-cis-undecaprenyl diphosphate + beta-D-GlcNAc-(1-&gt;4)-Mur2Ac(oyl-L-Ala-gamma-D-Glu-L-Lys-D-Ala-D-Ala)-di-trans,octa-cis-undecaprenyl diphosphate = [GlcNAc-(1-&gt;4)-Mur2Ac(oyl-L-Ala-gamma-D-Glu-L-Lys-D-Ala-D-Ala)](n+1)-di-trans,octa-cis-undecaprenyl diphosphate + di-trans,octa-cis-undecaprenyl diphosphate + H(+)</text>
        <dbReference type="Rhea" id="RHEA:23708"/>
        <dbReference type="Rhea" id="RHEA-COMP:9602"/>
        <dbReference type="Rhea" id="RHEA-COMP:9603"/>
        <dbReference type="ChEBI" id="CHEBI:15378"/>
        <dbReference type="ChEBI" id="CHEBI:58405"/>
        <dbReference type="ChEBI" id="CHEBI:60033"/>
        <dbReference type="ChEBI" id="CHEBI:78435"/>
        <dbReference type="EC" id="2.4.99.28"/>
    </reaction>
</comment>
<evidence type="ECO:0000256" key="4">
    <source>
        <dbReference type="ARBA" id="ARBA00022692"/>
    </source>
</evidence>
<evidence type="ECO:0000256" key="5">
    <source>
        <dbReference type="ARBA" id="ARBA00022960"/>
    </source>
</evidence>
<evidence type="ECO:0000256" key="15">
    <source>
        <dbReference type="ARBA" id="ARBA00049902"/>
    </source>
</evidence>
<dbReference type="PANTHER" id="PTHR30474">
    <property type="entry name" value="CELL CYCLE PROTEIN"/>
    <property type="match status" value="1"/>
</dbReference>
<feature type="transmembrane region" description="Helical" evidence="16">
    <location>
        <begin position="309"/>
        <end position="329"/>
    </location>
</feature>
<evidence type="ECO:0000256" key="10">
    <source>
        <dbReference type="ARBA" id="ARBA00033270"/>
    </source>
</evidence>